<evidence type="ECO:0000256" key="4">
    <source>
        <dbReference type="ARBA" id="ARBA00022475"/>
    </source>
</evidence>
<evidence type="ECO:0000256" key="15">
    <source>
        <dbReference type="ARBA" id="ARBA00082039"/>
    </source>
</evidence>
<evidence type="ECO:0000259" key="19">
    <source>
        <dbReference type="PROSITE" id="PS50261"/>
    </source>
</evidence>
<dbReference type="InterPro" id="IPR000203">
    <property type="entry name" value="GPS"/>
</dbReference>
<dbReference type="Proteomes" id="UP000290572">
    <property type="component" value="Unassembled WGS sequence"/>
</dbReference>
<dbReference type="AlphaFoldDB" id="A0A498LHV5"/>
<dbReference type="STRING" id="84645.A0A498LHV5"/>
<evidence type="ECO:0000256" key="16">
    <source>
        <dbReference type="SAM" id="MobiDB-lite"/>
    </source>
</evidence>
<feature type="transmembrane region" description="Helical" evidence="17">
    <location>
        <begin position="374"/>
        <end position="404"/>
    </location>
</feature>
<accession>A0A498LHV5</accession>
<keyword evidence="6" id="KW-0732">Signal</keyword>
<dbReference type="GO" id="GO:0005886">
    <property type="term" value="C:plasma membrane"/>
    <property type="evidence" value="ECO:0007669"/>
    <property type="project" value="UniProtKB-SubCell"/>
</dbReference>
<dbReference type="GO" id="GO:0060347">
    <property type="term" value="P:heart trabecula formation"/>
    <property type="evidence" value="ECO:0007669"/>
    <property type="project" value="TreeGrafter"/>
</dbReference>
<evidence type="ECO:0000256" key="8">
    <source>
        <dbReference type="ARBA" id="ARBA00023040"/>
    </source>
</evidence>
<evidence type="ECO:0000256" key="11">
    <source>
        <dbReference type="ARBA" id="ARBA00023170"/>
    </source>
</evidence>
<feature type="region of interest" description="Disordered" evidence="16">
    <location>
        <begin position="510"/>
        <end position="531"/>
    </location>
</feature>
<proteinExistence type="inferred from homology"/>
<feature type="transmembrane region" description="Helical" evidence="17">
    <location>
        <begin position="425"/>
        <end position="454"/>
    </location>
</feature>
<dbReference type="SUPFAM" id="SSF81321">
    <property type="entry name" value="Family A G protein-coupled receptor-like"/>
    <property type="match status" value="1"/>
</dbReference>
<dbReference type="InterPro" id="IPR000832">
    <property type="entry name" value="GPCR_2_secretin-like"/>
</dbReference>
<evidence type="ECO:0000256" key="14">
    <source>
        <dbReference type="ARBA" id="ARBA00069922"/>
    </source>
</evidence>
<evidence type="ECO:0000256" key="1">
    <source>
        <dbReference type="ARBA" id="ARBA00004651"/>
    </source>
</evidence>
<evidence type="ECO:0000256" key="6">
    <source>
        <dbReference type="ARBA" id="ARBA00022729"/>
    </source>
</evidence>
<comment type="caution">
    <text evidence="20">The sequence shown here is derived from an EMBL/GenBank/DDBJ whole genome shotgun (WGS) entry which is preliminary data.</text>
</comment>
<dbReference type="PROSITE" id="PS50221">
    <property type="entry name" value="GAIN_B"/>
    <property type="match status" value="1"/>
</dbReference>
<dbReference type="GO" id="GO:0043236">
    <property type="term" value="F:laminin binding"/>
    <property type="evidence" value="ECO:0007669"/>
    <property type="project" value="TreeGrafter"/>
</dbReference>
<evidence type="ECO:0000256" key="13">
    <source>
        <dbReference type="ARBA" id="ARBA00023224"/>
    </source>
</evidence>
<dbReference type="EMBL" id="QBIY01013375">
    <property type="protein sequence ID" value="RXN06244.1"/>
    <property type="molecule type" value="Genomic_DNA"/>
</dbReference>
<dbReference type="InterPro" id="IPR000539">
    <property type="entry name" value="Frizzled/Smoothened_7TM"/>
</dbReference>
<dbReference type="FunFam" id="2.60.220.50:FF:000003">
    <property type="entry name" value="adhesion G-protein coupled receptor G2 isoform X2"/>
    <property type="match status" value="1"/>
</dbReference>
<dbReference type="PANTHER" id="PTHR12011:SF290">
    <property type="entry name" value="ADHESION G-PROTEIN COUPLED RECEPTOR G6"/>
    <property type="match status" value="1"/>
</dbReference>
<dbReference type="Gene3D" id="2.60.220.50">
    <property type="match status" value="1"/>
</dbReference>
<sequence length="572" mass="63675">MISALKAVDKLVQKIEFDGPSLTITSKYLAVGVSALNISNFNGTTFSAFIATNMTDPQIDFESEAHNALAVVTLPPTLLQNLSSEFHSQMERVSRINFMFFSKTGLFQDQQSNGMSLNSYVVASSVGNFTIKNLQDPVKIEIAHLEYQRDPKRLCVFWDFSLQNEDRTGGWSSEGCEVSPESNSNRTVCLCNHLTHFGILMDISGASAQIDEKNNRVLTFITYIGCGISAIFSAATLLTYIAFEKLRRDYPSKILMNLSTSLLFLNMVFLLDGWLASYDIEGLCVTVAVFLHFFLLTSFTWMGLESIHMYIALVKVFNTYIRRYILKFCLVGWGVPAAVVGIVLAVGKNSYGKNYYGKGDNGQGTEFCWIHSPVVFYVTCVGYFSMIFLMNVAMFIVVMIQICGRNGKRSNRTLREEILRNLRSVVSLTFLLGMTWGFAFFAWGPVSLAFMYLFSIFNSLQDWSKTATNNTKKVSSDNLGKSLSSSSFGSTTANWTSKAKATLNPFARHSNAGKSFSNQSSPKCSPSEGEASSSILPVHQVLDKVKGYCSVRSDNFYKNIIMSDSFSNSTKF</sequence>
<dbReference type="GO" id="GO:0007189">
    <property type="term" value="P:adenylate cyclase-activating G protein-coupled receptor signaling pathway"/>
    <property type="evidence" value="ECO:0007669"/>
    <property type="project" value="TreeGrafter"/>
</dbReference>
<dbReference type="Gene3D" id="1.20.1070.10">
    <property type="entry name" value="Rhodopsin 7-helix transmembrane proteins"/>
    <property type="match status" value="1"/>
</dbReference>
<dbReference type="InterPro" id="IPR057244">
    <property type="entry name" value="GAIN_B"/>
</dbReference>
<feature type="domain" description="GAIN-B" evidence="18">
    <location>
        <begin position="20"/>
        <end position="207"/>
    </location>
</feature>
<comment type="similarity">
    <text evidence="2">Belongs to the G-protein coupled receptor 2 family. Adhesion G-protein coupled receptor (ADGR) subfamily.</text>
</comment>
<dbReference type="PRINTS" id="PR00249">
    <property type="entry name" value="GPCRSECRETIN"/>
</dbReference>
<reference evidence="20 21" key="1">
    <citation type="submission" date="2018-03" db="EMBL/GenBank/DDBJ databases">
        <title>Draft genome sequence of Rohu Carp (Labeo rohita).</title>
        <authorList>
            <person name="Das P."/>
            <person name="Kushwaha B."/>
            <person name="Joshi C.G."/>
            <person name="Kumar D."/>
            <person name="Nagpure N.S."/>
            <person name="Sahoo L."/>
            <person name="Das S.P."/>
            <person name="Bit A."/>
            <person name="Patnaik S."/>
            <person name="Meher P.K."/>
            <person name="Jayasankar P."/>
            <person name="Koringa P.G."/>
            <person name="Patel N.V."/>
            <person name="Hinsu A.T."/>
            <person name="Kumar R."/>
            <person name="Pandey M."/>
            <person name="Agarwal S."/>
            <person name="Srivastava S."/>
            <person name="Singh M."/>
            <person name="Iquebal M.A."/>
            <person name="Jaiswal S."/>
            <person name="Angadi U.B."/>
            <person name="Kumar N."/>
            <person name="Raza M."/>
            <person name="Shah T.M."/>
            <person name="Rai A."/>
            <person name="Jena J.K."/>
        </authorList>
    </citation>
    <scope>NUCLEOTIDE SEQUENCE [LARGE SCALE GENOMIC DNA]</scope>
    <source>
        <strain evidence="20">DASCIFA01</strain>
        <tissue evidence="20">Testis</tissue>
    </source>
</reference>
<name>A0A498LHV5_LABRO</name>
<feature type="region of interest" description="Disordered" evidence="16">
    <location>
        <begin position="470"/>
        <end position="492"/>
    </location>
</feature>
<evidence type="ECO:0000256" key="17">
    <source>
        <dbReference type="SAM" id="Phobius"/>
    </source>
</evidence>
<keyword evidence="11 20" id="KW-0675">Receptor</keyword>
<dbReference type="PROSITE" id="PS50261">
    <property type="entry name" value="G_PROTEIN_RECEP_F2_4"/>
    <property type="match status" value="1"/>
</dbReference>
<evidence type="ECO:0000259" key="18">
    <source>
        <dbReference type="PROSITE" id="PS50221"/>
    </source>
</evidence>
<evidence type="ECO:0000256" key="7">
    <source>
        <dbReference type="ARBA" id="ARBA00022989"/>
    </source>
</evidence>
<feature type="transmembrane region" description="Helical" evidence="17">
    <location>
        <begin position="324"/>
        <end position="346"/>
    </location>
</feature>
<dbReference type="FunFam" id="1.20.1070.10:FF:000052">
    <property type="entry name" value="Adhesion G-protein coupled receptor G6"/>
    <property type="match status" value="1"/>
</dbReference>
<dbReference type="Pfam" id="PF01825">
    <property type="entry name" value="GPS"/>
    <property type="match status" value="1"/>
</dbReference>
<feature type="transmembrane region" description="Helical" evidence="17">
    <location>
        <begin position="255"/>
        <end position="274"/>
    </location>
</feature>
<feature type="transmembrane region" description="Helical" evidence="17">
    <location>
        <begin position="280"/>
        <end position="304"/>
    </location>
</feature>
<dbReference type="GO" id="GO:0007166">
    <property type="term" value="P:cell surface receptor signaling pathway"/>
    <property type="evidence" value="ECO:0007669"/>
    <property type="project" value="InterPro"/>
</dbReference>
<feature type="transmembrane region" description="Helical" evidence="17">
    <location>
        <begin position="220"/>
        <end position="243"/>
    </location>
</feature>
<dbReference type="SMART" id="SM01330">
    <property type="entry name" value="Frizzled"/>
    <property type="match status" value="1"/>
</dbReference>
<feature type="compositionally biased region" description="Polar residues" evidence="16">
    <location>
        <begin position="512"/>
        <end position="531"/>
    </location>
</feature>
<evidence type="ECO:0000256" key="2">
    <source>
        <dbReference type="ARBA" id="ARBA00007343"/>
    </source>
</evidence>
<comment type="subcellular location">
    <subcellularLocation>
        <location evidence="1">Cell membrane</location>
        <topology evidence="1">Multi-pass membrane protein</topology>
    </subcellularLocation>
</comment>
<evidence type="ECO:0000256" key="3">
    <source>
        <dbReference type="ARBA" id="ARBA00008077"/>
    </source>
</evidence>
<protein>
    <recommendedName>
        <fullName evidence="14">Adhesion G-protein coupled receptor G6</fullName>
    </recommendedName>
    <alternativeName>
        <fullName evidence="15">G-protein coupled receptor 126</fullName>
    </alternativeName>
</protein>
<dbReference type="InterPro" id="IPR017981">
    <property type="entry name" value="GPCR_2-like_7TM"/>
</dbReference>
<keyword evidence="10" id="KW-1015">Disulfide bond</keyword>
<dbReference type="Pfam" id="PF00002">
    <property type="entry name" value="7tm_2"/>
    <property type="match status" value="1"/>
</dbReference>
<keyword evidence="21" id="KW-1185">Reference proteome</keyword>
<evidence type="ECO:0000256" key="12">
    <source>
        <dbReference type="ARBA" id="ARBA00023180"/>
    </source>
</evidence>
<dbReference type="GO" id="GO:0022011">
    <property type="term" value="P:myelination in peripheral nervous system"/>
    <property type="evidence" value="ECO:0007669"/>
    <property type="project" value="TreeGrafter"/>
</dbReference>
<comment type="similarity">
    <text evidence="3">Belongs to the G-protein coupled receptor Fz/Smo family.</text>
</comment>
<dbReference type="PANTHER" id="PTHR12011">
    <property type="entry name" value="ADHESION G-PROTEIN COUPLED RECEPTOR"/>
    <property type="match status" value="1"/>
</dbReference>
<keyword evidence="12" id="KW-0325">Glycoprotein</keyword>
<keyword evidence="13" id="KW-0807">Transducer</keyword>
<feature type="compositionally biased region" description="Low complexity" evidence="16">
    <location>
        <begin position="476"/>
        <end position="490"/>
    </location>
</feature>
<evidence type="ECO:0000256" key="5">
    <source>
        <dbReference type="ARBA" id="ARBA00022692"/>
    </source>
</evidence>
<evidence type="ECO:0000313" key="21">
    <source>
        <dbReference type="Proteomes" id="UP000290572"/>
    </source>
</evidence>
<dbReference type="InterPro" id="IPR046338">
    <property type="entry name" value="GAIN_dom_sf"/>
</dbReference>
<keyword evidence="7 17" id="KW-1133">Transmembrane helix</keyword>
<keyword evidence="9 17" id="KW-0472">Membrane</keyword>
<feature type="domain" description="G-protein coupled receptors family 2 profile 2" evidence="19">
    <location>
        <begin position="218"/>
        <end position="461"/>
    </location>
</feature>
<organism evidence="20 21">
    <name type="scientific">Labeo rohita</name>
    <name type="common">Indian major carp</name>
    <name type="synonym">Cyprinus rohita</name>
    <dbReference type="NCBI Taxonomy" id="84645"/>
    <lineage>
        <taxon>Eukaryota</taxon>
        <taxon>Metazoa</taxon>
        <taxon>Chordata</taxon>
        <taxon>Craniata</taxon>
        <taxon>Vertebrata</taxon>
        <taxon>Euteleostomi</taxon>
        <taxon>Actinopterygii</taxon>
        <taxon>Neopterygii</taxon>
        <taxon>Teleostei</taxon>
        <taxon>Ostariophysi</taxon>
        <taxon>Cypriniformes</taxon>
        <taxon>Cyprinidae</taxon>
        <taxon>Labeoninae</taxon>
        <taxon>Labeonini</taxon>
        <taxon>Labeo</taxon>
    </lineage>
</organism>
<evidence type="ECO:0000313" key="20">
    <source>
        <dbReference type="EMBL" id="RXN06244.1"/>
    </source>
</evidence>
<evidence type="ECO:0000256" key="9">
    <source>
        <dbReference type="ARBA" id="ARBA00023136"/>
    </source>
</evidence>
<keyword evidence="4" id="KW-1003">Cell membrane</keyword>
<keyword evidence="5 17" id="KW-0812">Transmembrane</keyword>
<dbReference type="GO" id="GO:0004930">
    <property type="term" value="F:G protein-coupled receptor activity"/>
    <property type="evidence" value="ECO:0007669"/>
    <property type="project" value="UniProtKB-KW"/>
</dbReference>
<dbReference type="SMART" id="SM00303">
    <property type="entry name" value="GPS"/>
    <property type="match status" value="1"/>
</dbReference>
<gene>
    <name evidence="20" type="ORF">ROHU_032968</name>
</gene>
<evidence type="ECO:0000256" key="10">
    <source>
        <dbReference type="ARBA" id="ARBA00023157"/>
    </source>
</evidence>
<keyword evidence="8" id="KW-0297">G-protein coupled receptor</keyword>